<keyword evidence="8 9" id="KW-0472">Membrane</keyword>
<feature type="transmembrane region" description="Helical" evidence="9">
    <location>
        <begin position="103"/>
        <end position="126"/>
    </location>
</feature>
<reference evidence="11 12" key="1">
    <citation type="submission" date="2016-12" db="EMBL/GenBank/DDBJ databases">
        <title>Thioflexothrix psekupsii D3 genome sequencing and assembly.</title>
        <authorList>
            <person name="Fomenkov A."/>
            <person name="Vincze T."/>
            <person name="Grabovich M."/>
            <person name="Anton B.P."/>
            <person name="Dubinina G."/>
            <person name="Orlova M."/>
            <person name="Belousova E."/>
            <person name="Roberts R.J."/>
        </authorList>
    </citation>
    <scope>NUCLEOTIDE SEQUENCE [LARGE SCALE GENOMIC DNA]</scope>
    <source>
        <strain evidence="11">D3</strain>
    </source>
</reference>
<evidence type="ECO:0000256" key="9">
    <source>
        <dbReference type="RuleBase" id="RU361157"/>
    </source>
</evidence>
<feature type="transmembrane region" description="Helical" evidence="9">
    <location>
        <begin position="30"/>
        <end position="52"/>
    </location>
</feature>
<feature type="transmembrane region" description="Helical" evidence="9">
    <location>
        <begin position="132"/>
        <end position="160"/>
    </location>
</feature>
<dbReference type="Pfam" id="PF01061">
    <property type="entry name" value="ABC2_membrane"/>
    <property type="match status" value="1"/>
</dbReference>
<evidence type="ECO:0000259" key="10">
    <source>
        <dbReference type="PROSITE" id="PS51012"/>
    </source>
</evidence>
<name>A0A251X6A6_9GAMM</name>
<evidence type="ECO:0000256" key="6">
    <source>
        <dbReference type="ARBA" id="ARBA00022692"/>
    </source>
</evidence>
<keyword evidence="12" id="KW-1185">Reference proteome</keyword>
<dbReference type="Proteomes" id="UP000194798">
    <property type="component" value="Unassembled WGS sequence"/>
</dbReference>
<feature type="transmembrane region" description="Helical" evidence="9">
    <location>
        <begin position="222"/>
        <end position="243"/>
    </location>
</feature>
<evidence type="ECO:0000256" key="3">
    <source>
        <dbReference type="ARBA" id="ARBA00022448"/>
    </source>
</evidence>
<dbReference type="GO" id="GO:0140359">
    <property type="term" value="F:ABC-type transporter activity"/>
    <property type="evidence" value="ECO:0007669"/>
    <property type="project" value="InterPro"/>
</dbReference>
<dbReference type="InterPro" id="IPR047817">
    <property type="entry name" value="ABC2_TM_bact-type"/>
</dbReference>
<feature type="domain" description="ABC transmembrane type-2" evidence="10">
    <location>
        <begin position="28"/>
        <end position="246"/>
    </location>
</feature>
<keyword evidence="5" id="KW-0997">Cell inner membrane</keyword>
<dbReference type="GO" id="GO:0043190">
    <property type="term" value="C:ATP-binding cassette (ABC) transporter complex"/>
    <property type="evidence" value="ECO:0007669"/>
    <property type="project" value="InterPro"/>
</dbReference>
<feature type="transmembrane region" description="Helical" evidence="9">
    <location>
        <begin position="72"/>
        <end position="91"/>
    </location>
</feature>
<keyword evidence="6 9" id="KW-0812">Transmembrane</keyword>
<sequence>MSLLFRYVELILYKTYADLRAESARTYLGFLWWIFEPMMFMGIFYIVFGLMLGHKTDNYVPFLLVGLTVWQWFKSCLSHGANTIGGALYITRQVYLPKIIFPIILILTDTTKFIFIFSLLLVFLWINGFPPTVHYLAIPILFMVQILFIAGFTFLLAAIVPFIPDLRFVVENILTAVFFGSGVFMSADIVPEAYRFYYYLNPMVNIIESYRNVLMYHTWPNWTSLLIVLIFSLIMIVISTWLVRKFEYIYPKVTS</sequence>
<keyword evidence="7 9" id="KW-1133">Transmembrane helix</keyword>
<accession>A0A251X6A6</accession>
<dbReference type="GO" id="GO:0015920">
    <property type="term" value="P:lipopolysaccharide transport"/>
    <property type="evidence" value="ECO:0007669"/>
    <property type="project" value="TreeGrafter"/>
</dbReference>
<evidence type="ECO:0000256" key="5">
    <source>
        <dbReference type="ARBA" id="ARBA00022519"/>
    </source>
</evidence>
<dbReference type="PANTHER" id="PTHR30413:SF8">
    <property type="entry name" value="TRANSPORT PERMEASE PROTEIN"/>
    <property type="match status" value="1"/>
</dbReference>
<evidence type="ECO:0000256" key="1">
    <source>
        <dbReference type="ARBA" id="ARBA00004429"/>
    </source>
</evidence>
<organism evidence="11 12">
    <name type="scientific">Thioflexithrix psekupsensis</name>
    <dbReference type="NCBI Taxonomy" id="1570016"/>
    <lineage>
        <taxon>Bacteria</taxon>
        <taxon>Pseudomonadati</taxon>
        <taxon>Pseudomonadota</taxon>
        <taxon>Gammaproteobacteria</taxon>
        <taxon>Thiotrichales</taxon>
        <taxon>Thioflexithrix</taxon>
    </lineage>
</organism>
<keyword evidence="4 9" id="KW-1003">Cell membrane</keyword>
<feature type="transmembrane region" description="Helical" evidence="9">
    <location>
        <begin position="172"/>
        <end position="190"/>
    </location>
</feature>
<evidence type="ECO:0000256" key="8">
    <source>
        <dbReference type="ARBA" id="ARBA00023136"/>
    </source>
</evidence>
<comment type="caution">
    <text evidence="11">The sequence shown here is derived from an EMBL/GenBank/DDBJ whole genome shotgun (WGS) entry which is preliminary data.</text>
</comment>
<dbReference type="PRINTS" id="PR00164">
    <property type="entry name" value="ABC2TRNSPORT"/>
</dbReference>
<comment type="similarity">
    <text evidence="2 9">Belongs to the ABC-2 integral membrane protein family.</text>
</comment>
<gene>
    <name evidence="11" type="ORF">TPSD3_11035</name>
</gene>
<dbReference type="EMBL" id="MSLT01000018">
    <property type="protein sequence ID" value="OUD13168.1"/>
    <property type="molecule type" value="Genomic_DNA"/>
</dbReference>
<comment type="subcellular location">
    <subcellularLocation>
        <location evidence="1 9">Cell inner membrane</location>
        <topology evidence="1 9">Multi-pass membrane protein</topology>
    </subcellularLocation>
</comment>
<evidence type="ECO:0000313" key="12">
    <source>
        <dbReference type="Proteomes" id="UP000194798"/>
    </source>
</evidence>
<evidence type="ECO:0000256" key="4">
    <source>
        <dbReference type="ARBA" id="ARBA00022475"/>
    </source>
</evidence>
<keyword evidence="3 9" id="KW-0813">Transport</keyword>
<dbReference type="PANTHER" id="PTHR30413">
    <property type="entry name" value="INNER MEMBRANE TRANSPORT PERMEASE"/>
    <property type="match status" value="1"/>
</dbReference>
<evidence type="ECO:0000313" key="11">
    <source>
        <dbReference type="EMBL" id="OUD13168.1"/>
    </source>
</evidence>
<dbReference type="InterPro" id="IPR000412">
    <property type="entry name" value="ABC_2_transport"/>
</dbReference>
<evidence type="ECO:0000256" key="2">
    <source>
        <dbReference type="ARBA" id="ARBA00007783"/>
    </source>
</evidence>
<protein>
    <recommendedName>
        <fullName evidence="9">Transport permease protein</fullName>
    </recommendedName>
</protein>
<dbReference type="PROSITE" id="PS51012">
    <property type="entry name" value="ABC_TM2"/>
    <property type="match status" value="1"/>
</dbReference>
<dbReference type="AlphaFoldDB" id="A0A251X6A6"/>
<proteinExistence type="inferred from homology"/>
<evidence type="ECO:0000256" key="7">
    <source>
        <dbReference type="ARBA" id="ARBA00022989"/>
    </source>
</evidence>
<dbReference type="InterPro" id="IPR013525">
    <property type="entry name" value="ABC2_TM"/>
</dbReference>